<feature type="coiled-coil region" evidence="3">
    <location>
        <begin position="175"/>
        <end position="209"/>
    </location>
</feature>
<evidence type="ECO:0000259" key="4">
    <source>
        <dbReference type="PROSITE" id="PS51649"/>
    </source>
</evidence>
<comment type="similarity">
    <text evidence="2">Belongs to the NPH3 family.</text>
</comment>
<dbReference type="EMBL" id="JBFOLK010000008">
    <property type="protein sequence ID" value="KAL2493412.1"/>
    <property type="molecule type" value="Genomic_DNA"/>
</dbReference>
<feature type="domain" description="NPH3" evidence="4">
    <location>
        <begin position="1"/>
        <end position="141"/>
    </location>
</feature>
<gene>
    <name evidence="5" type="ORF">Adt_29040</name>
</gene>
<sequence>MIPSFSHTSTTLLDVELVLRLARRFVNLDEAVRSGAALIKVAKLVDCYLAEAAIDSNLTLSEFFALASVPPSHARAMDDGLYRAIDTYLKAHPGVSKQDRYRLCKLIDSRKLSPEASLHAAQNERLPVRAVVQVLFSEQNKLNKQILDFSGSFSGMLSPNMGLDTPARCLSKREVNMQQMEIKRLKEDVLRLQSHCMALEGQIEKLMEKKKGFLIWKKFGIPTLRGNKNEEIEREANVGIGLKTPLQMRTRLVKAKNPNKWRKSLS</sequence>
<comment type="caution">
    <text evidence="5">The sequence shown here is derived from an EMBL/GenBank/DDBJ whole genome shotgun (WGS) entry which is preliminary data.</text>
</comment>
<reference evidence="6" key="1">
    <citation type="submission" date="2024-07" db="EMBL/GenBank/DDBJ databases">
        <title>Two chromosome-level genome assemblies of Korean endemic species Abeliophyllum distichum and Forsythia ovata (Oleaceae).</title>
        <authorList>
            <person name="Jang H."/>
        </authorList>
    </citation>
    <scope>NUCLEOTIDE SEQUENCE [LARGE SCALE GENOMIC DNA]</scope>
</reference>
<keyword evidence="6" id="KW-1185">Reference proteome</keyword>
<dbReference type="AlphaFoldDB" id="A0ABD1RYD5"/>
<evidence type="ECO:0000256" key="1">
    <source>
        <dbReference type="ARBA" id="ARBA00022786"/>
    </source>
</evidence>
<dbReference type="InterPro" id="IPR027356">
    <property type="entry name" value="NPH3_dom"/>
</dbReference>
<proteinExistence type="inferred from homology"/>
<protein>
    <submittedName>
        <fullName evidence="5">Phototropic-responsive NPH3 family protein</fullName>
    </submittedName>
</protein>
<dbReference type="PANTHER" id="PTHR32370">
    <property type="entry name" value="OS12G0117600 PROTEIN"/>
    <property type="match status" value="1"/>
</dbReference>
<dbReference type="Proteomes" id="UP001604336">
    <property type="component" value="Unassembled WGS sequence"/>
</dbReference>
<evidence type="ECO:0000313" key="5">
    <source>
        <dbReference type="EMBL" id="KAL2493412.1"/>
    </source>
</evidence>
<name>A0ABD1RYD5_9LAMI</name>
<evidence type="ECO:0000313" key="6">
    <source>
        <dbReference type="Proteomes" id="UP001604336"/>
    </source>
</evidence>
<keyword evidence="1" id="KW-0833">Ubl conjugation pathway</keyword>
<dbReference type="Pfam" id="PF03000">
    <property type="entry name" value="NPH3"/>
    <property type="match status" value="1"/>
</dbReference>
<evidence type="ECO:0000256" key="2">
    <source>
        <dbReference type="PROSITE-ProRule" id="PRU00982"/>
    </source>
</evidence>
<dbReference type="InterPro" id="IPR043454">
    <property type="entry name" value="NPH3/RPT2-like"/>
</dbReference>
<evidence type="ECO:0000256" key="3">
    <source>
        <dbReference type="SAM" id="Coils"/>
    </source>
</evidence>
<accession>A0ABD1RYD5</accession>
<organism evidence="5 6">
    <name type="scientific">Abeliophyllum distichum</name>
    <dbReference type="NCBI Taxonomy" id="126358"/>
    <lineage>
        <taxon>Eukaryota</taxon>
        <taxon>Viridiplantae</taxon>
        <taxon>Streptophyta</taxon>
        <taxon>Embryophyta</taxon>
        <taxon>Tracheophyta</taxon>
        <taxon>Spermatophyta</taxon>
        <taxon>Magnoliopsida</taxon>
        <taxon>eudicotyledons</taxon>
        <taxon>Gunneridae</taxon>
        <taxon>Pentapetalae</taxon>
        <taxon>asterids</taxon>
        <taxon>lamiids</taxon>
        <taxon>Lamiales</taxon>
        <taxon>Oleaceae</taxon>
        <taxon>Forsythieae</taxon>
        <taxon>Abeliophyllum</taxon>
    </lineage>
</organism>
<dbReference type="PROSITE" id="PS51649">
    <property type="entry name" value="NPH3"/>
    <property type="match status" value="1"/>
</dbReference>
<keyword evidence="3" id="KW-0175">Coiled coil</keyword>